<evidence type="ECO:0000256" key="4">
    <source>
        <dbReference type="ARBA" id="ARBA00022833"/>
    </source>
</evidence>
<feature type="binding site" evidence="6">
    <location>
        <position position="186"/>
    </location>
    <ligand>
        <name>Zn(2+)</name>
        <dbReference type="ChEBI" id="CHEBI:29105"/>
        <note>catalytic</note>
    </ligand>
</feature>
<dbReference type="OrthoDB" id="291007at2759"/>
<evidence type="ECO:0000313" key="9">
    <source>
        <dbReference type="EMBL" id="CAD7080365.1"/>
    </source>
</evidence>
<keyword evidence="7" id="KW-0732">Signal</keyword>
<keyword evidence="1 6" id="KW-0645">Protease</keyword>
<sequence>MGVFPVLILIMSVQFSAKVQSASISSVKVVRPPPAKYASNSKFPHFLPESFEQWTDDSDDNLWEHTGYLEGDIMAYAGEDRNGILNKTLRWPDAVVPFYIDEDDFSKDEIGVIMKAIGEYHEKTCIKFRSYTESDKNWIHIKGDRSGCWSSVGMHKEGQVVNLHTPKCVRHGVVVHELLHALGFFHQQSATNRDEYVKIHWDNILPGTEHNFNKYNETIVTSYGIGYDYGSVMHYSGKAFSKNGNPTIEALQPDVELGQRKGLSERDIAKLNKMYRTSCDRNSSESSEDNYDDFFKDLINLFG</sequence>
<evidence type="ECO:0000259" key="8">
    <source>
        <dbReference type="PROSITE" id="PS51864"/>
    </source>
</evidence>
<dbReference type="CDD" id="cd04280">
    <property type="entry name" value="ZnMc_astacin_like"/>
    <property type="match status" value="1"/>
</dbReference>
<feature type="binding site" evidence="6">
    <location>
        <position position="180"/>
    </location>
    <ligand>
        <name>Zn(2+)</name>
        <dbReference type="ChEBI" id="CHEBI:29105"/>
        <note>catalytic</note>
    </ligand>
</feature>
<organism evidence="9 10">
    <name type="scientific">Hermetia illucens</name>
    <name type="common">Black soldier fly</name>
    <dbReference type="NCBI Taxonomy" id="343691"/>
    <lineage>
        <taxon>Eukaryota</taxon>
        <taxon>Metazoa</taxon>
        <taxon>Ecdysozoa</taxon>
        <taxon>Arthropoda</taxon>
        <taxon>Hexapoda</taxon>
        <taxon>Insecta</taxon>
        <taxon>Pterygota</taxon>
        <taxon>Neoptera</taxon>
        <taxon>Endopterygota</taxon>
        <taxon>Diptera</taxon>
        <taxon>Brachycera</taxon>
        <taxon>Stratiomyomorpha</taxon>
        <taxon>Stratiomyidae</taxon>
        <taxon>Hermetiinae</taxon>
        <taxon>Hermetia</taxon>
    </lineage>
</organism>
<keyword evidence="2 6" id="KW-0479">Metal-binding</keyword>
<gene>
    <name evidence="9" type="ORF">HERILL_LOCUS3522</name>
</gene>
<evidence type="ECO:0000256" key="1">
    <source>
        <dbReference type="ARBA" id="ARBA00022670"/>
    </source>
</evidence>
<dbReference type="PANTHER" id="PTHR10127">
    <property type="entry name" value="DISCOIDIN, CUB, EGF, LAMININ , AND ZINC METALLOPROTEASE DOMAIN CONTAINING"/>
    <property type="match status" value="1"/>
</dbReference>
<dbReference type="SUPFAM" id="SSF55486">
    <property type="entry name" value="Metalloproteases ('zincins'), catalytic domain"/>
    <property type="match status" value="1"/>
</dbReference>
<feature type="active site" evidence="6">
    <location>
        <position position="177"/>
    </location>
</feature>
<dbReference type="PANTHER" id="PTHR10127:SF780">
    <property type="entry name" value="METALLOENDOPEPTIDASE"/>
    <property type="match status" value="1"/>
</dbReference>
<name>A0A7R8UGN6_HERIL</name>
<feature type="domain" description="Peptidase M12A" evidence="8">
    <location>
        <begin position="82"/>
        <end position="280"/>
    </location>
</feature>
<dbReference type="InterPro" id="IPR006026">
    <property type="entry name" value="Peptidase_Metallo"/>
</dbReference>
<evidence type="ECO:0000256" key="7">
    <source>
        <dbReference type="RuleBase" id="RU361183"/>
    </source>
</evidence>
<dbReference type="Pfam" id="PF01400">
    <property type="entry name" value="Astacin"/>
    <property type="match status" value="1"/>
</dbReference>
<keyword evidence="4 6" id="KW-0862">Zinc</keyword>
<keyword evidence="3 6" id="KW-0378">Hydrolase</keyword>
<dbReference type="Proteomes" id="UP000594454">
    <property type="component" value="Chromosome 2"/>
</dbReference>
<evidence type="ECO:0000256" key="3">
    <source>
        <dbReference type="ARBA" id="ARBA00022801"/>
    </source>
</evidence>
<dbReference type="AlphaFoldDB" id="A0A7R8UGN6"/>
<dbReference type="InterPro" id="IPR001506">
    <property type="entry name" value="Peptidase_M12A"/>
</dbReference>
<feature type="signal peptide" evidence="7">
    <location>
        <begin position="1"/>
        <end position="21"/>
    </location>
</feature>
<reference evidence="9 10" key="1">
    <citation type="submission" date="2020-11" db="EMBL/GenBank/DDBJ databases">
        <authorList>
            <person name="Wallbank WR R."/>
            <person name="Pardo Diaz C."/>
            <person name="Kozak K."/>
            <person name="Martin S."/>
            <person name="Jiggins C."/>
            <person name="Moest M."/>
            <person name="Warren A I."/>
            <person name="Generalovic N T."/>
            <person name="Byers J.R.P. K."/>
            <person name="Montejo-Kovacevich G."/>
            <person name="Yen C E."/>
        </authorList>
    </citation>
    <scope>NUCLEOTIDE SEQUENCE [LARGE SCALE GENOMIC DNA]</scope>
</reference>
<feature type="chain" id="PRO_5031594156" description="Metalloendopeptidase" evidence="7">
    <location>
        <begin position="22"/>
        <end position="303"/>
    </location>
</feature>
<dbReference type="EMBL" id="LR899010">
    <property type="protein sequence ID" value="CAD7080365.1"/>
    <property type="molecule type" value="Genomic_DNA"/>
</dbReference>
<dbReference type="GO" id="GO:0006508">
    <property type="term" value="P:proteolysis"/>
    <property type="evidence" value="ECO:0007669"/>
    <property type="project" value="UniProtKB-KW"/>
</dbReference>
<evidence type="ECO:0000256" key="2">
    <source>
        <dbReference type="ARBA" id="ARBA00022723"/>
    </source>
</evidence>
<dbReference type="FunFam" id="3.40.390.10:FF:000037">
    <property type="entry name" value="Metalloendopeptidase"/>
    <property type="match status" value="1"/>
</dbReference>
<keyword evidence="5 6" id="KW-0482">Metalloprotease</keyword>
<feature type="binding site" evidence="6">
    <location>
        <position position="176"/>
    </location>
    <ligand>
        <name>Zn(2+)</name>
        <dbReference type="ChEBI" id="CHEBI:29105"/>
        <note>catalytic</note>
    </ligand>
</feature>
<dbReference type="PRINTS" id="PR00480">
    <property type="entry name" value="ASTACIN"/>
</dbReference>
<dbReference type="InParanoid" id="A0A7R8UGN6"/>
<proteinExistence type="predicted"/>
<dbReference type="PROSITE" id="PS51864">
    <property type="entry name" value="ASTACIN"/>
    <property type="match status" value="1"/>
</dbReference>
<keyword evidence="10" id="KW-1185">Reference proteome</keyword>
<dbReference type="OMA" id="LNERQTW"/>
<dbReference type="SMART" id="SM00235">
    <property type="entry name" value="ZnMc"/>
    <property type="match status" value="1"/>
</dbReference>
<evidence type="ECO:0000256" key="6">
    <source>
        <dbReference type="PROSITE-ProRule" id="PRU01211"/>
    </source>
</evidence>
<dbReference type="EC" id="3.4.24.-" evidence="7"/>
<dbReference type="InterPro" id="IPR024079">
    <property type="entry name" value="MetalloPept_cat_dom_sf"/>
</dbReference>
<evidence type="ECO:0000313" key="10">
    <source>
        <dbReference type="Proteomes" id="UP000594454"/>
    </source>
</evidence>
<dbReference type="Gene3D" id="3.40.390.10">
    <property type="entry name" value="Collagenase (Catalytic Domain)"/>
    <property type="match status" value="1"/>
</dbReference>
<protein>
    <recommendedName>
        <fullName evidence="7">Metalloendopeptidase</fullName>
        <ecNumber evidence="7">3.4.24.-</ecNumber>
    </recommendedName>
</protein>
<dbReference type="InterPro" id="IPR034035">
    <property type="entry name" value="Astacin-like_dom"/>
</dbReference>
<accession>A0A7R8UGN6</accession>
<comment type="cofactor">
    <cofactor evidence="6 7">
        <name>Zn(2+)</name>
        <dbReference type="ChEBI" id="CHEBI:29105"/>
    </cofactor>
    <text evidence="6 7">Binds 1 zinc ion per subunit.</text>
</comment>
<evidence type="ECO:0000256" key="5">
    <source>
        <dbReference type="ARBA" id="ARBA00023049"/>
    </source>
</evidence>
<dbReference type="GO" id="GO:0004222">
    <property type="term" value="F:metalloendopeptidase activity"/>
    <property type="evidence" value="ECO:0007669"/>
    <property type="project" value="UniProtKB-UniRule"/>
</dbReference>
<dbReference type="GO" id="GO:0008270">
    <property type="term" value="F:zinc ion binding"/>
    <property type="evidence" value="ECO:0007669"/>
    <property type="project" value="UniProtKB-UniRule"/>
</dbReference>
<comment type="caution">
    <text evidence="6">Lacks conserved residue(s) required for the propagation of feature annotation.</text>
</comment>